<evidence type="ECO:0000313" key="2">
    <source>
        <dbReference type="Proteomes" id="UP000183454"/>
    </source>
</evidence>
<accession>A0A1H2TD19</accession>
<name>A0A1H2TD19_9PROT</name>
<protein>
    <submittedName>
        <fullName evidence="1">Uncharacterized protein</fullName>
    </submittedName>
</protein>
<dbReference type="EMBL" id="FNNH01000010">
    <property type="protein sequence ID" value="SDW41119.1"/>
    <property type="molecule type" value="Genomic_DNA"/>
</dbReference>
<gene>
    <name evidence="1" type="ORF">SAMN05421882_101057</name>
</gene>
<organism evidence="1 2">
    <name type="scientific">Nitrosomonas communis</name>
    <dbReference type="NCBI Taxonomy" id="44574"/>
    <lineage>
        <taxon>Bacteria</taxon>
        <taxon>Pseudomonadati</taxon>
        <taxon>Pseudomonadota</taxon>
        <taxon>Betaproteobacteria</taxon>
        <taxon>Nitrosomonadales</taxon>
        <taxon>Nitrosomonadaceae</taxon>
        <taxon>Nitrosomonas</taxon>
    </lineage>
</organism>
<evidence type="ECO:0000313" key="1">
    <source>
        <dbReference type="EMBL" id="SDW41119.1"/>
    </source>
</evidence>
<dbReference type="AlphaFoldDB" id="A0A1H2TD19"/>
<sequence length="80" mass="9497">MLVILLHAKFTTPTKALCDKEEVNCNSKHLIVLFYLIYLGTDNYKLGYKSAIHLTWIIPIRLWLIFSRIKNKDRFLFLIL</sequence>
<proteinExistence type="predicted"/>
<reference evidence="1 2" key="1">
    <citation type="submission" date="2016-10" db="EMBL/GenBank/DDBJ databases">
        <authorList>
            <person name="de Groot N.N."/>
        </authorList>
    </citation>
    <scope>NUCLEOTIDE SEQUENCE [LARGE SCALE GENOMIC DNA]</scope>
    <source>
        <strain evidence="1 2">Nm110</strain>
    </source>
</reference>
<dbReference type="Proteomes" id="UP000183454">
    <property type="component" value="Unassembled WGS sequence"/>
</dbReference>